<dbReference type="GO" id="GO:0009378">
    <property type="term" value="F:four-way junction helicase activity"/>
    <property type="evidence" value="ECO:0007669"/>
    <property type="project" value="TreeGrafter"/>
</dbReference>
<dbReference type="EC" id="5.6.2.4" evidence="5"/>
<dbReference type="GO" id="GO:0005524">
    <property type="term" value="F:ATP binding"/>
    <property type="evidence" value="ECO:0007669"/>
    <property type="project" value="InterPro"/>
</dbReference>
<evidence type="ECO:0000256" key="4">
    <source>
        <dbReference type="ARBA" id="ARBA00034617"/>
    </source>
</evidence>
<proteinExistence type="inferred from homology"/>
<dbReference type="GO" id="GO:0043138">
    <property type="term" value="F:3'-5' DNA helicase activity"/>
    <property type="evidence" value="ECO:0007669"/>
    <property type="project" value="UniProtKB-EC"/>
</dbReference>
<evidence type="ECO:0000313" key="8">
    <source>
        <dbReference type="EMBL" id="JAV81554.1"/>
    </source>
</evidence>
<dbReference type="GO" id="GO:0005694">
    <property type="term" value="C:chromosome"/>
    <property type="evidence" value="ECO:0007669"/>
    <property type="project" value="TreeGrafter"/>
</dbReference>
<dbReference type="Gene3D" id="3.40.50.300">
    <property type="entry name" value="P-loop containing nucleotide triphosphate hydrolases"/>
    <property type="match status" value="1"/>
</dbReference>
<feature type="region of interest" description="Disordered" evidence="6">
    <location>
        <begin position="1"/>
        <end position="59"/>
    </location>
</feature>
<dbReference type="GO" id="GO:0006281">
    <property type="term" value="P:DNA repair"/>
    <property type="evidence" value="ECO:0007669"/>
    <property type="project" value="TreeGrafter"/>
</dbReference>
<evidence type="ECO:0000259" key="7">
    <source>
        <dbReference type="Pfam" id="PF00270"/>
    </source>
</evidence>
<reference evidence="8" key="1">
    <citation type="journal article" date="2016" name="Sci. Rep.">
        <title>Molecular characterization of firefly nuptial gifts: a multi-omics approach sheds light on postcopulatory sexual selection.</title>
        <authorList>
            <person name="Al-Wathiqui N."/>
            <person name="Fallon T.R."/>
            <person name="South A."/>
            <person name="Weng J.K."/>
            <person name="Lewis S.M."/>
        </authorList>
    </citation>
    <scope>NUCLEOTIDE SEQUENCE</scope>
</reference>
<evidence type="ECO:0000256" key="3">
    <source>
        <dbReference type="ARBA" id="ARBA00023235"/>
    </source>
</evidence>
<sequence>MDPLMDTDINQPLTFHSLPSTSKRSSETQVGNVGNEPKRRRNQGDETSISDDGPARTNDVAALPDIESANSSAVMHVAERLLFDKFGHRAFLHEQKEAIERILSGRNVLTIFPTGAGKSLCYQLPAVAFEELT</sequence>
<dbReference type="AlphaFoldDB" id="A0A1Y1M767"/>
<protein>
    <recommendedName>
        <fullName evidence="5">DNA 3'-5' helicase</fullName>
        <ecNumber evidence="5">5.6.2.4</ecNumber>
    </recommendedName>
</protein>
<dbReference type="GO" id="GO:0006310">
    <property type="term" value="P:DNA recombination"/>
    <property type="evidence" value="ECO:0007669"/>
    <property type="project" value="TreeGrafter"/>
</dbReference>
<dbReference type="SUPFAM" id="SSF52540">
    <property type="entry name" value="P-loop containing nucleoside triphosphate hydrolases"/>
    <property type="match status" value="1"/>
</dbReference>
<accession>A0A1Y1M767</accession>
<evidence type="ECO:0000256" key="5">
    <source>
        <dbReference type="ARBA" id="ARBA00034808"/>
    </source>
</evidence>
<evidence type="ECO:0000256" key="1">
    <source>
        <dbReference type="ARBA" id="ARBA00005446"/>
    </source>
</evidence>
<keyword evidence="3" id="KW-0413">Isomerase</keyword>
<feature type="domain" description="DEAD/DEAH-box helicase" evidence="7">
    <location>
        <begin position="95"/>
        <end position="127"/>
    </location>
</feature>
<dbReference type="GO" id="GO:0005737">
    <property type="term" value="C:cytoplasm"/>
    <property type="evidence" value="ECO:0007669"/>
    <property type="project" value="TreeGrafter"/>
</dbReference>
<dbReference type="EMBL" id="GEZM01038694">
    <property type="protein sequence ID" value="JAV81554.1"/>
    <property type="molecule type" value="Transcribed_RNA"/>
</dbReference>
<comment type="catalytic activity">
    <reaction evidence="4">
        <text>Couples ATP hydrolysis with the unwinding of duplex DNA by translocating in the 3'-5' direction.</text>
        <dbReference type="EC" id="5.6.2.4"/>
    </reaction>
</comment>
<dbReference type="Pfam" id="PF00270">
    <property type="entry name" value="DEAD"/>
    <property type="match status" value="1"/>
</dbReference>
<organism evidence="8">
    <name type="scientific">Photinus pyralis</name>
    <name type="common">Common eastern firefly</name>
    <name type="synonym">Lampyris pyralis</name>
    <dbReference type="NCBI Taxonomy" id="7054"/>
    <lineage>
        <taxon>Eukaryota</taxon>
        <taxon>Metazoa</taxon>
        <taxon>Ecdysozoa</taxon>
        <taxon>Arthropoda</taxon>
        <taxon>Hexapoda</taxon>
        <taxon>Insecta</taxon>
        <taxon>Pterygota</taxon>
        <taxon>Neoptera</taxon>
        <taxon>Endopterygota</taxon>
        <taxon>Coleoptera</taxon>
        <taxon>Polyphaga</taxon>
        <taxon>Elateriformia</taxon>
        <taxon>Elateroidea</taxon>
        <taxon>Lampyridae</taxon>
        <taxon>Lampyrinae</taxon>
        <taxon>Photinus</taxon>
    </lineage>
</organism>
<keyword evidence="2" id="KW-0238">DNA-binding</keyword>
<dbReference type="InterPro" id="IPR011545">
    <property type="entry name" value="DEAD/DEAH_box_helicase_dom"/>
</dbReference>
<dbReference type="PANTHER" id="PTHR13710">
    <property type="entry name" value="DNA HELICASE RECQ FAMILY MEMBER"/>
    <property type="match status" value="1"/>
</dbReference>
<feature type="compositionally biased region" description="Polar residues" evidence="6">
    <location>
        <begin position="8"/>
        <end position="32"/>
    </location>
</feature>
<evidence type="ECO:0000256" key="2">
    <source>
        <dbReference type="ARBA" id="ARBA00023125"/>
    </source>
</evidence>
<name>A0A1Y1M767_PHOPY</name>
<dbReference type="PANTHER" id="PTHR13710:SF105">
    <property type="entry name" value="ATP-DEPENDENT DNA HELICASE Q1"/>
    <property type="match status" value="1"/>
</dbReference>
<dbReference type="GO" id="GO:0003677">
    <property type="term" value="F:DNA binding"/>
    <property type="evidence" value="ECO:0007669"/>
    <property type="project" value="UniProtKB-KW"/>
</dbReference>
<comment type="similarity">
    <text evidence="1">Belongs to the helicase family. RecQ subfamily.</text>
</comment>
<evidence type="ECO:0000256" key="6">
    <source>
        <dbReference type="SAM" id="MobiDB-lite"/>
    </source>
</evidence>
<dbReference type="InterPro" id="IPR027417">
    <property type="entry name" value="P-loop_NTPase"/>
</dbReference>